<dbReference type="PANTHER" id="PTHR24264">
    <property type="entry name" value="TRYPSIN-RELATED"/>
    <property type="match status" value="1"/>
</dbReference>
<reference evidence="5 6" key="1">
    <citation type="journal article" date="2023" name="bioRxiv">
        <title>Conserved and derived expression patterns and positive selection on dental genes reveal complex evolutionary context of ever-growing rodent molars.</title>
        <authorList>
            <person name="Calamari Z.T."/>
            <person name="Song A."/>
            <person name="Cohen E."/>
            <person name="Akter M."/>
            <person name="Roy R.D."/>
            <person name="Hallikas O."/>
            <person name="Christensen M.M."/>
            <person name="Li P."/>
            <person name="Marangoni P."/>
            <person name="Jernvall J."/>
            <person name="Klein O.D."/>
        </authorList>
    </citation>
    <scope>NUCLEOTIDE SEQUENCE [LARGE SCALE GENOMIC DNA]</scope>
    <source>
        <strain evidence="5">V071</strain>
    </source>
</reference>
<evidence type="ECO:0000256" key="3">
    <source>
        <dbReference type="ARBA" id="ARBA00022825"/>
    </source>
</evidence>
<keyword evidence="6" id="KW-1185">Reference proteome</keyword>
<keyword evidence="2" id="KW-0378">Hydrolase</keyword>
<dbReference type="GO" id="GO:0006508">
    <property type="term" value="P:proteolysis"/>
    <property type="evidence" value="ECO:0007669"/>
    <property type="project" value="UniProtKB-KW"/>
</dbReference>
<dbReference type="GO" id="GO:0005615">
    <property type="term" value="C:extracellular space"/>
    <property type="evidence" value="ECO:0007669"/>
    <property type="project" value="TreeGrafter"/>
</dbReference>
<dbReference type="EMBL" id="JBBHLL010000002">
    <property type="protein sequence ID" value="KAK7835345.1"/>
    <property type="molecule type" value="Genomic_DNA"/>
</dbReference>
<evidence type="ECO:0000259" key="4">
    <source>
        <dbReference type="Pfam" id="PF00089"/>
    </source>
</evidence>
<accession>A0AAW0K9G1</accession>
<proteinExistence type="predicted"/>
<keyword evidence="3" id="KW-0720">Serine protease</keyword>
<dbReference type="Gene3D" id="2.40.10.10">
    <property type="entry name" value="Trypsin-like serine proteases"/>
    <property type="match status" value="2"/>
</dbReference>
<dbReference type="InterPro" id="IPR050127">
    <property type="entry name" value="Serine_Proteases_S1"/>
</dbReference>
<dbReference type="Proteomes" id="UP001488838">
    <property type="component" value="Unassembled WGS sequence"/>
</dbReference>
<keyword evidence="1" id="KW-0645">Protease</keyword>
<feature type="non-terminal residue" evidence="5">
    <location>
        <position position="148"/>
    </location>
</feature>
<gene>
    <name evidence="5" type="ORF">U0070_017881</name>
</gene>
<dbReference type="PANTHER" id="PTHR24264:SF13">
    <property type="entry name" value="RIKEN CDNA 1810009J06 GENE-RELATED"/>
    <property type="match status" value="1"/>
</dbReference>
<evidence type="ECO:0000313" key="6">
    <source>
        <dbReference type="Proteomes" id="UP001488838"/>
    </source>
</evidence>
<dbReference type="InterPro" id="IPR043504">
    <property type="entry name" value="Peptidase_S1_PA_chymotrypsin"/>
</dbReference>
<feature type="domain" description="Peptidase S1" evidence="4">
    <location>
        <begin position="98"/>
        <end position="138"/>
    </location>
</feature>
<comment type="caution">
    <text evidence="5">The sequence shown here is derived from an EMBL/GenBank/DDBJ whole genome shotgun (WGS) entry which is preliminary data.</text>
</comment>
<evidence type="ECO:0000256" key="1">
    <source>
        <dbReference type="ARBA" id="ARBA00022670"/>
    </source>
</evidence>
<sequence>MLLVDLGGKYPAILQCLEALVLSANSCNNSYPEKITRNMFCLDFLEGGKDPSLTSGCCLLLAVILPKYRCISWNTTFIKLKVESSSLMQLRSPPILIYGMWTVDNDIMLIKVKSSATLNSQVSTIPLPESCPSADMECLCLAGAFCSS</sequence>
<dbReference type="Pfam" id="PF00089">
    <property type="entry name" value="Trypsin"/>
    <property type="match status" value="1"/>
</dbReference>
<dbReference type="AlphaFoldDB" id="A0AAW0K9G1"/>
<dbReference type="InterPro" id="IPR001254">
    <property type="entry name" value="Trypsin_dom"/>
</dbReference>
<organism evidence="5 6">
    <name type="scientific">Myodes glareolus</name>
    <name type="common">Bank vole</name>
    <name type="synonym">Clethrionomys glareolus</name>
    <dbReference type="NCBI Taxonomy" id="447135"/>
    <lineage>
        <taxon>Eukaryota</taxon>
        <taxon>Metazoa</taxon>
        <taxon>Chordata</taxon>
        <taxon>Craniata</taxon>
        <taxon>Vertebrata</taxon>
        <taxon>Euteleostomi</taxon>
        <taxon>Mammalia</taxon>
        <taxon>Eutheria</taxon>
        <taxon>Euarchontoglires</taxon>
        <taxon>Glires</taxon>
        <taxon>Rodentia</taxon>
        <taxon>Myomorpha</taxon>
        <taxon>Muroidea</taxon>
        <taxon>Cricetidae</taxon>
        <taxon>Arvicolinae</taxon>
        <taxon>Myodes</taxon>
    </lineage>
</organism>
<dbReference type="SUPFAM" id="SSF50494">
    <property type="entry name" value="Trypsin-like serine proteases"/>
    <property type="match status" value="2"/>
</dbReference>
<name>A0AAW0K9G1_MYOGA</name>
<evidence type="ECO:0000313" key="5">
    <source>
        <dbReference type="EMBL" id="KAK7835345.1"/>
    </source>
</evidence>
<protein>
    <recommendedName>
        <fullName evidence="4">Peptidase S1 domain-containing protein</fullName>
    </recommendedName>
</protein>
<dbReference type="GO" id="GO:0004252">
    <property type="term" value="F:serine-type endopeptidase activity"/>
    <property type="evidence" value="ECO:0007669"/>
    <property type="project" value="InterPro"/>
</dbReference>
<evidence type="ECO:0000256" key="2">
    <source>
        <dbReference type="ARBA" id="ARBA00022801"/>
    </source>
</evidence>
<dbReference type="InterPro" id="IPR009003">
    <property type="entry name" value="Peptidase_S1_PA"/>
</dbReference>